<dbReference type="RefSeq" id="WP_236343827.1">
    <property type="nucleotide sequence ID" value="NZ_CAKMMF010000020.1"/>
</dbReference>
<dbReference type="InterPro" id="IPR052538">
    <property type="entry name" value="Flavonoid_dioxygenase-like"/>
</dbReference>
<evidence type="ECO:0000259" key="1">
    <source>
        <dbReference type="Pfam" id="PF07883"/>
    </source>
</evidence>
<protein>
    <recommendedName>
        <fullName evidence="1">Cupin type-2 domain-containing protein</fullName>
    </recommendedName>
</protein>
<comment type="caution">
    <text evidence="2">The sequence shown here is derived from an EMBL/GenBank/DDBJ whole genome shotgun (WGS) entry which is preliminary data.</text>
</comment>
<dbReference type="Pfam" id="PF07883">
    <property type="entry name" value="Cupin_2"/>
    <property type="match status" value="1"/>
</dbReference>
<accession>A0ABM9CHC9</accession>
<evidence type="ECO:0000313" key="2">
    <source>
        <dbReference type="EMBL" id="CAH1212105.1"/>
    </source>
</evidence>
<proteinExistence type="predicted"/>
<feature type="domain" description="Cupin type-2" evidence="1">
    <location>
        <begin position="44"/>
        <end position="108"/>
    </location>
</feature>
<dbReference type="InterPro" id="IPR013096">
    <property type="entry name" value="Cupin_2"/>
</dbReference>
<organism evidence="2 3">
    <name type="scientific">Paenibacillus plantiphilus</name>
    <dbReference type="NCBI Taxonomy" id="2905650"/>
    <lineage>
        <taxon>Bacteria</taxon>
        <taxon>Bacillati</taxon>
        <taxon>Bacillota</taxon>
        <taxon>Bacilli</taxon>
        <taxon>Bacillales</taxon>
        <taxon>Paenibacillaceae</taxon>
        <taxon>Paenibacillus</taxon>
    </lineage>
</organism>
<dbReference type="InterPro" id="IPR011051">
    <property type="entry name" value="RmlC_Cupin_sf"/>
</dbReference>
<dbReference type="SUPFAM" id="SSF51182">
    <property type="entry name" value="RmlC-like cupins"/>
    <property type="match status" value="1"/>
</dbReference>
<dbReference type="PANTHER" id="PTHR43346">
    <property type="entry name" value="LIGAND BINDING DOMAIN PROTEIN, PUTATIVE (AFU_ORTHOLOGUE AFUA_6G14370)-RELATED"/>
    <property type="match status" value="1"/>
</dbReference>
<dbReference type="Gene3D" id="2.60.120.10">
    <property type="entry name" value="Jelly Rolls"/>
    <property type="match status" value="1"/>
</dbReference>
<reference evidence="2" key="1">
    <citation type="submission" date="2022-01" db="EMBL/GenBank/DDBJ databases">
        <authorList>
            <person name="Criscuolo A."/>
        </authorList>
    </citation>
    <scope>NUCLEOTIDE SEQUENCE</scope>
    <source>
        <strain evidence="2">CIP111893</strain>
    </source>
</reference>
<dbReference type="Proteomes" id="UP000838686">
    <property type="component" value="Unassembled WGS sequence"/>
</dbReference>
<sequence>MDIYKPFAAMLKDCPVHKISEADSNKFVILSNGEFYPFMNCIEIFDVDGKTPPNTHEEAFEHFYVIAGSGVATIGDQVIPIETGAHLVVPPKHSHKIENTGEGRLYVFTTMIPDEKFSKLILSGSQSSLDEEDLKVLLHKG</sequence>
<name>A0ABM9CHC9_9BACL</name>
<dbReference type="PANTHER" id="PTHR43346:SF1">
    <property type="entry name" value="QUERCETIN 2,3-DIOXYGENASE-RELATED"/>
    <property type="match status" value="1"/>
</dbReference>
<dbReference type="InterPro" id="IPR014710">
    <property type="entry name" value="RmlC-like_jellyroll"/>
</dbReference>
<evidence type="ECO:0000313" key="3">
    <source>
        <dbReference type="Proteomes" id="UP000838686"/>
    </source>
</evidence>
<keyword evidence="3" id="KW-1185">Reference proteome</keyword>
<gene>
    <name evidence="2" type="ORF">PAECIP111893_03482</name>
</gene>
<dbReference type="EMBL" id="CAKMMF010000020">
    <property type="protein sequence ID" value="CAH1212105.1"/>
    <property type="molecule type" value="Genomic_DNA"/>
</dbReference>